<organism evidence="1">
    <name type="scientific">Mesorhizobium sp. WSM2240</name>
    <dbReference type="NCBI Taxonomy" id="3228851"/>
    <lineage>
        <taxon>Bacteria</taxon>
        <taxon>Pseudomonadati</taxon>
        <taxon>Pseudomonadota</taxon>
        <taxon>Alphaproteobacteria</taxon>
        <taxon>Hyphomicrobiales</taxon>
        <taxon>Phyllobacteriaceae</taxon>
        <taxon>Mesorhizobium</taxon>
    </lineage>
</organism>
<accession>A0AAU8CN27</accession>
<sequence length="55" mass="6436">MKYRWKNGSDTWHFCTNCSKRPTSDYVERDTKPTTGELDNECMAKDKNGTCTKKQ</sequence>
<proteinExistence type="predicted"/>
<protein>
    <submittedName>
        <fullName evidence="1">Uncharacterized protein</fullName>
    </submittedName>
</protein>
<reference evidence="1" key="1">
    <citation type="submission" date="2024-06" db="EMBL/GenBank/DDBJ databases">
        <title>Mesorhizobium karijinii sp. nov., a symbiont of the iconic Swainsona formosa from arid Australia.</title>
        <authorList>
            <person name="Hill Y.J."/>
            <person name="Watkin E.L.J."/>
            <person name="O'Hara G.W."/>
            <person name="Terpolilli J."/>
            <person name="Tye M.L."/>
            <person name="Kohlmeier M.G."/>
        </authorList>
    </citation>
    <scope>NUCLEOTIDE SEQUENCE</scope>
    <source>
        <strain evidence="1">WSM2240</strain>
    </source>
</reference>
<dbReference type="AlphaFoldDB" id="A0AAU8CN27"/>
<gene>
    <name evidence="1" type="ORF">ABVK50_24000</name>
</gene>
<dbReference type="RefSeq" id="WP_353644200.1">
    <property type="nucleotide sequence ID" value="NZ_CP159253.1"/>
</dbReference>
<evidence type="ECO:0000313" key="1">
    <source>
        <dbReference type="EMBL" id="XCG48267.1"/>
    </source>
</evidence>
<dbReference type="EMBL" id="CP159253">
    <property type="protein sequence ID" value="XCG48267.1"/>
    <property type="molecule type" value="Genomic_DNA"/>
</dbReference>
<name>A0AAU8CN27_9HYPH</name>